<keyword evidence="1" id="KW-0732">Signal</keyword>
<dbReference type="InterPro" id="IPR001258">
    <property type="entry name" value="NHL_repeat"/>
</dbReference>
<protein>
    <recommendedName>
        <fullName evidence="5">6-bladed beta-propeller</fullName>
    </recommendedName>
</protein>
<evidence type="ECO:0000256" key="1">
    <source>
        <dbReference type="ARBA" id="ARBA00022729"/>
    </source>
</evidence>
<dbReference type="InterPro" id="IPR011042">
    <property type="entry name" value="6-blade_b-propeller_TolB-like"/>
</dbReference>
<evidence type="ECO:0008006" key="5">
    <source>
        <dbReference type="Google" id="ProtNLM"/>
    </source>
</evidence>
<name>A0A0F9VYA7_9ZZZZ</name>
<organism evidence="4">
    <name type="scientific">marine sediment metagenome</name>
    <dbReference type="NCBI Taxonomy" id="412755"/>
    <lineage>
        <taxon>unclassified sequences</taxon>
        <taxon>metagenomes</taxon>
        <taxon>ecological metagenomes</taxon>
    </lineage>
</organism>
<accession>A0A0F9VYA7</accession>
<sequence length="388" mass="43541">MTIPRVTTQCTKNPLRIAASLCVAMLISAWTSPLLAQDLEPVGPMPYDIPVNWIEPFARAGYSWGGNSGIHVESKDRIIILQRGETELPDPIPPEYTNFPGSMGWNVIQGQGRTWQNVMYVINSEGEVLEVWDHWDYLFAGTDGPGPHRLRVSPYDPERRIWVIDETNHVIYVFSQDGQELLMTLGEKGVAGDDETHFGLPQDVAFLPDGTVLVADGLQNARVVVLSPAGEYLSEFGSRGSEPGQFASVHGIAMGPDHEVYVVDRNNMNVQVFRQTNRGSDDPYPTYEFKMRVTGPNFPLDIIVSEEYFWVTDIRPPKILQFDLQGNHIYTWLLPGEGPTAWLEMHSFSVDADGNVYGTDNQYARPQKLVPKADADPRLLIQPQYVPR</sequence>
<evidence type="ECO:0000313" key="4">
    <source>
        <dbReference type="EMBL" id="KKO09095.1"/>
    </source>
</evidence>
<comment type="caution">
    <text evidence="4">The sequence shown here is derived from an EMBL/GenBank/DDBJ whole genome shotgun (WGS) entry which is preliminary data.</text>
</comment>
<dbReference type="Gene3D" id="2.120.10.30">
    <property type="entry name" value="TolB, C-terminal domain"/>
    <property type="match status" value="1"/>
</dbReference>
<proteinExistence type="predicted"/>
<keyword evidence="3" id="KW-0325">Glycoprotein</keyword>
<keyword evidence="2" id="KW-0677">Repeat</keyword>
<reference evidence="4" key="1">
    <citation type="journal article" date="2015" name="Nature">
        <title>Complex archaea that bridge the gap between prokaryotes and eukaryotes.</title>
        <authorList>
            <person name="Spang A."/>
            <person name="Saw J.H."/>
            <person name="Jorgensen S.L."/>
            <person name="Zaremba-Niedzwiedzka K."/>
            <person name="Martijn J."/>
            <person name="Lind A.E."/>
            <person name="van Eijk R."/>
            <person name="Schleper C."/>
            <person name="Guy L."/>
            <person name="Ettema T.J."/>
        </authorList>
    </citation>
    <scope>NUCLEOTIDE SEQUENCE</scope>
</reference>
<dbReference type="SUPFAM" id="SSF101898">
    <property type="entry name" value="NHL repeat"/>
    <property type="match status" value="1"/>
</dbReference>
<evidence type="ECO:0000256" key="2">
    <source>
        <dbReference type="ARBA" id="ARBA00022737"/>
    </source>
</evidence>
<evidence type="ECO:0000256" key="3">
    <source>
        <dbReference type="ARBA" id="ARBA00023180"/>
    </source>
</evidence>
<gene>
    <name evidence="4" type="ORF">LCGC14_0042140</name>
</gene>
<dbReference type="PROSITE" id="PS51125">
    <property type="entry name" value="NHL"/>
    <property type="match status" value="1"/>
</dbReference>
<dbReference type="EMBL" id="LAZR01000008">
    <property type="protein sequence ID" value="KKO09095.1"/>
    <property type="molecule type" value="Genomic_DNA"/>
</dbReference>
<dbReference type="AlphaFoldDB" id="A0A0F9VYA7"/>
<dbReference type="PANTHER" id="PTHR10680">
    <property type="entry name" value="PEPTIDYL-GLYCINE ALPHA-AMIDATING MONOOXYGENASE"/>
    <property type="match status" value="1"/>
</dbReference>
<dbReference type="Pfam" id="PF01436">
    <property type="entry name" value="NHL"/>
    <property type="match status" value="1"/>
</dbReference>